<feature type="chain" id="PRO_5041957805" description="Secreted protein" evidence="1">
    <location>
        <begin position="20"/>
        <end position="70"/>
    </location>
</feature>
<dbReference type="AlphaFoldDB" id="A0AAE0NAU9"/>
<comment type="caution">
    <text evidence="2">The sequence shown here is derived from an EMBL/GenBank/DDBJ whole genome shotgun (WGS) entry which is preliminary data.</text>
</comment>
<gene>
    <name evidence="2" type="ORF">B0T24DRAFT_618792</name>
</gene>
<evidence type="ECO:0008006" key="4">
    <source>
        <dbReference type="Google" id="ProtNLM"/>
    </source>
</evidence>
<protein>
    <recommendedName>
        <fullName evidence="4">Secreted protein</fullName>
    </recommendedName>
</protein>
<proteinExistence type="predicted"/>
<dbReference type="EMBL" id="JAULSN010000003">
    <property type="protein sequence ID" value="KAK3376483.1"/>
    <property type="molecule type" value="Genomic_DNA"/>
</dbReference>
<organism evidence="2 3">
    <name type="scientific">Lasiosphaeria ovina</name>
    <dbReference type="NCBI Taxonomy" id="92902"/>
    <lineage>
        <taxon>Eukaryota</taxon>
        <taxon>Fungi</taxon>
        <taxon>Dikarya</taxon>
        <taxon>Ascomycota</taxon>
        <taxon>Pezizomycotina</taxon>
        <taxon>Sordariomycetes</taxon>
        <taxon>Sordariomycetidae</taxon>
        <taxon>Sordariales</taxon>
        <taxon>Lasiosphaeriaceae</taxon>
        <taxon>Lasiosphaeria</taxon>
    </lineage>
</organism>
<keyword evidence="1" id="KW-0732">Signal</keyword>
<name>A0AAE0NAU9_9PEZI</name>
<sequence length="70" mass="7687">MKLLLQVLGCGFWTGEACAFTVDSLCFESRRSTFIFLSSSRNLRSRMARSVGTASPSLCNILSISPRPLV</sequence>
<reference evidence="2" key="1">
    <citation type="journal article" date="2023" name="Mol. Phylogenet. Evol.">
        <title>Genome-scale phylogeny and comparative genomics of the fungal order Sordariales.</title>
        <authorList>
            <person name="Hensen N."/>
            <person name="Bonometti L."/>
            <person name="Westerberg I."/>
            <person name="Brannstrom I.O."/>
            <person name="Guillou S."/>
            <person name="Cros-Aarteil S."/>
            <person name="Calhoun S."/>
            <person name="Haridas S."/>
            <person name="Kuo A."/>
            <person name="Mondo S."/>
            <person name="Pangilinan J."/>
            <person name="Riley R."/>
            <person name="LaButti K."/>
            <person name="Andreopoulos B."/>
            <person name="Lipzen A."/>
            <person name="Chen C."/>
            <person name="Yan M."/>
            <person name="Daum C."/>
            <person name="Ng V."/>
            <person name="Clum A."/>
            <person name="Steindorff A."/>
            <person name="Ohm R.A."/>
            <person name="Martin F."/>
            <person name="Silar P."/>
            <person name="Natvig D.O."/>
            <person name="Lalanne C."/>
            <person name="Gautier V."/>
            <person name="Ament-Velasquez S.L."/>
            <person name="Kruys A."/>
            <person name="Hutchinson M.I."/>
            <person name="Powell A.J."/>
            <person name="Barry K."/>
            <person name="Miller A.N."/>
            <person name="Grigoriev I.V."/>
            <person name="Debuchy R."/>
            <person name="Gladieux P."/>
            <person name="Hiltunen Thoren M."/>
            <person name="Johannesson H."/>
        </authorList>
    </citation>
    <scope>NUCLEOTIDE SEQUENCE</scope>
    <source>
        <strain evidence="2">CBS 958.72</strain>
    </source>
</reference>
<reference evidence="2" key="2">
    <citation type="submission" date="2023-06" db="EMBL/GenBank/DDBJ databases">
        <authorList>
            <consortium name="Lawrence Berkeley National Laboratory"/>
            <person name="Haridas S."/>
            <person name="Hensen N."/>
            <person name="Bonometti L."/>
            <person name="Westerberg I."/>
            <person name="Brannstrom I.O."/>
            <person name="Guillou S."/>
            <person name="Cros-Aarteil S."/>
            <person name="Calhoun S."/>
            <person name="Kuo A."/>
            <person name="Mondo S."/>
            <person name="Pangilinan J."/>
            <person name="Riley R."/>
            <person name="Labutti K."/>
            <person name="Andreopoulos B."/>
            <person name="Lipzen A."/>
            <person name="Chen C."/>
            <person name="Yanf M."/>
            <person name="Daum C."/>
            <person name="Ng V."/>
            <person name="Clum A."/>
            <person name="Steindorff A."/>
            <person name="Ohm R."/>
            <person name="Martin F."/>
            <person name="Silar P."/>
            <person name="Natvig D."/>
            <person name="Lalanne C."/>
            <person name="Gautier V."/>
            <person name="Ament-Velasquez S.L."/>
            <person name="Kruys A."/>
            <person name="Hutchinson M.I."/>
            <person name="Powell A.J."/>
            <person name="Barry K."/>
            <person name="Miller A.N."/>
            <person name="Grigoriev I.V."/>
            <person name="Debuchy R."/>
            <person name="Gladieux P."/>
            <person name="Thoren M.H."/>
            <person name="Johannesson H."/>
        </authorList>
    </citation>
    <scope>NUCLEOTIDE SEQUENCE</scope>
    <source>
        <strain evidence="2">CBS 958.72</strain>
    </source>
</reference>
<keyword evidence="3" id="KW-1185">Reference proteome</keyword>
<evidence type="ECO:0000313" key="3">
    <source>
        <dbReference type="Proteomes" id="UP001287356"/>
    </source>
</evidence>
<accession>A0AAE0NAU9</accession>
<dbReference type="Proteomes" id="UP001287356">
    <property type="component" value="Unassembled WGS sequence"/>
</dbReference>
<feature type="signal peptide" evidence="1">
    <location>
        <begin position="1"/>
        <end position="19"/>
    </location>
</feature>
<evidence type="ECO:0000313" key="2">
    <source>
        <dbReference type="EMBL" id="KAK3376483.1"/>
    </source>
</evidence>
<evidence type="ECO:0000256" key="1">
    <source>
        <dbReference type="SAM" id="SignalP"/>
    </source>
</evidence>